<accession>A0A542DT32</accession>
<evidence type="ECO:0000256" key="6">
    <source>
        <dbReference type="SAM" id="Phobius"/>
    </source>
</evidence>
<dbReference type="InterPro" id="IPR013525">
    <property type="entry name" value="ABC2_TM"/>
</dbReference>
<evidence type="ECO:0000256" key="4">
    <source>
        <dbReference type="ARBA" id="ARBA00023136"/>
    </source>
</evidence>
<dbReference type="Proteomes" id="UP000316298">
    <property type="component" value="Unassembled WGS sequence"/>
</dbReference>
<protein>
    <submittedName>
        <fullName evidence="8">ABC-2 type transport system permease protein</fullName>
    </submittedName>
</protein>
<evidence type="ECO:0000313" key="9">
    <source>
        <dbReference type="Proteomes" id="UP000316298"/>
    </source>
</evidence>
<keyword evidence="9" id="KW-1185">Reference proteome</keyword>
<feature type="transmembrane region" description="Helical" evidence="6">
    <location>
        <begin position="105"/>
        <end position="129"/>
    </location>
</feature>
<dbReference type="GO" id="GO:0140359">
    <property type="term" value="F:ABC-type transporter activity"/>
    <property type="evidence" value="ECO:0007669"/>
    <property type="project" value="InterPro"/>
</dbReference>
<dbReference type="GO" id="GO:0046677">
    <property type="term" value="P:response to antibiotic"/>
    <property type="evidence" value="ECO:0007669"/>
    <property type="project" value="UniProtKB-KW"/>
</dbReference>
<evidence type="ECO:0000313" key="8">
    <source>
        <dbReference type="EMBL" id="TQJ06174.1"/>
    </source>
</evidence>
<feature type="domain" description="ABC-2 type transporter transmembrane" evidence="7">
    <location>
        <begin position="10"/>
        <end position="218"/>
    </location>
</feature>
<dbReference type="AlphaFoldDB" id="A0A542DT32"/>
<dbReference type="PIRSF" id="PIRSF006648">
    <property type="entry name" value="DrrB"/>
    <property type="match status" value="1"/>
</dbReference>
<dbReference type="InterPro" id="IPR052902">
    <property type="entry name" value="ABC-2_transporter"/>
</dbReference>
<evidence type="ECO:0000256" key="1">
    <source>
        <dbReference type="ARBA" id="ARBA00004141"/>
    </source>
</evidence>
<keyword evidence="5" id="KW-0046">Antibiotic resistance</keyword>
<dbReference type="OrthoDB" id="9778589at2"/>
<keyword evidence="2 6" id="KW-0812">Transmembrane</keyword>
<feature type="transmembrane region" description="Helical" evidence="6">
    <location>
        <begin position="141"/>
        <end position="162"/>
    </location>
</feature>
<dbReference type="Pfam" id="PF01061">
    <property type="entry name" value="ABC2_membrane"/>
    <property type="match status" value="1"/>
</dbReference>
<keyword evidence="4 6" id="KW-0472">Membrane</keyword>
<feature type="transmembrane region" description="Helical" evidence="6">
    <location>
        <begin position="61"/>
        <end position="84"/>
    </location>
</feature>
<dbReference type="EMBL" id="VFMM01000003">
    <property type="protein sequence ID" value="TQJ06174.1"/>
    <property type="molecule type" value="Genomic_DNA"/>
</dbReference>
<organism evidence="8 9">
    <name type="scientific">Kribbella jejuensis</name>
    <dbReference type="NCBI Taxonomy" id="236068"/>
    <lineage>
        <taxon>Bacteria</taxon>
        <taxon>Bacillati</taxon>
        <taxon>Actinomycetota</taxon>
        <taxon>Actinomycetes</taxon>
        <taxon>Propionibacteriales</taxon>
        <taxon>Kribbellaceae</taxon>
        <taxon>Kribbella</taxon>
    </lineage>
</organism>
<feature type="transmembrane region" description="Helical" evidence="6">
    <location>
        <begin position="24"/>
        <end position="41"/>
    </location>
</feature>
<comment type="caution">
    <text evidence="8">The sequence shown here is derived from an EMBL/GenBank/DDBJ whole genome shotgun (WGS) entry which is preliminary data.</text>
</comment>
<proteinExistence type="predicted"/>
<evidence type="ECO:0000256" key="2">
    <source>
        <dbReference type="ARBA" id="ARBA00022692"/>
    </source>
</evidence>
<evidence type="ECO:0000259" key="7">
    <source>
        <dbReference type="Pfam" id="PF01061"/>
    </source>
</evidence>
<dbReference type="PANTHER" id="PTHR43027:SF2">
    <property type="entry name" value="TRANSPORT PERMEASE PROTEIN"/>
    <property type="match status" value="1"/>
</dbReference>
<dbReference type="RefSeq" id="WP_141860269.1">
    <property type="nucleotide sequence ID" value="NZ_BAAAKA010000009.1"/>
</dbReference>
<comment type="subcellular location">
    <subcellularLocation>
        <location evidence="1">Membrane</location>
        <topology evidence="1">Multi-pass membrane protein</topology>
    </subcellularLocation>
</comment>
<dbReference type="GO" id="GO:0043190">
    <property type="term" value="C:ATP-binding cassette (ABC) transporter complex"/>
    <property type="evidence" value="ECO:0007669"/>
    <property type="project" value="InterPro"/>
</dbReference>
<dbReference type="PANTHER" id="PTHR43027">
    <property type="entry name" value="DOXORUBICIN RESISTANCE ABC TRANSPORTER PERMEASE PROTEIN DRRC-RELATED"/>
    <property type="match status" value="1"/>
</dbReference>
<gene>
    <name evidence="8" type="ORF">FB475_5827</name>
</gene>
<keyword evidence="3 6" id="KW-1133">Transmembrane helix</keyword>
<evidence type="ECO:0000256" key="5">
    <source>
        <dbReference type="ARBA" id="ARBA00023251"/>
    </source>
</evidence>
<name>A0A542DT32_9ACTN</name>
<feature type="transmembrane region" description="Helical" evidence="6">
    <location>
        <begin position="174"/>
        <end position="195"/>
    </location>
</feature>
<reference evidence="8 9" key="1">
    <citation type="submission" date="2019-06" db="EMBL/GenBank/DDBJ databases">
        <title>Sequencing the genomes of 1000 actinobacteria strains.</title>
        <authorList>
            <person name="Klenk H.-P."/>
        </authorList>
    </citation>
    <scope>NUCLEOTIDE SEQUENCE [LARGE SCALE GENOMIC DNA]</scope>
    <source>
        <strain evidence="8 9">DSM 17305</strain>
    </source>
</reference>
<evidence type="ECO:0000256" key="3">
    <source>
        <dbReference type="ARBA" id="ARBA00022989"/>
    </source>
</evidence>
<dbReference type="InterPro" id="IPR000412">
    <property type="entry name" value="ABC_2_transport"/>
</dbReference>
<sequence>MIRMAVYLSGYELRAFLRNRQSQFFTLALPVLFLVIFASVFGGSGNRTRVAGGSISTSEYYVPSIIALGVIAACFGNLAASVTAQRERGVLKRRRATPVPAGSVIAGRVLTAVLVAVVMAAVLLGLGWIAYGAHVPGRTALALAVTVVVGAASFCCLGYALTSIVRNEDAALPAAMAFMLPLYFISGVFVAVPALPRWLADIGEIFPVRHLASALLVAYKPHTAGLGFAG</sequence>